<name>A0ACC0KY38_CHOFU</name>
<gene>
    <name evidence="1" type="ORF">MSG28_014892</name>
</gene>
<protein>
    <submittedName>
        <fullName evidence="1">Uncharacterized protein</fullName>
    </submittedName>
</protein>
<evidence type="ECO:0000313" key="1">
    <source>
        <dbReference type="EMBL" id="KAI8441248.1"/>
    </source>
</evidence>
<reference evidence="1 2" key="1">
    <citation type="journal article" date="2022" name="Genome Biol. Evol.">
        <title>The Spruce Budworm Genome: Reconstructing the Evolutionary History of Antifreeze Proteins.</title>
        <authorList>
            <person name="Beliveau C."/>
            <person name="Gagne P."/>
            <person name="Picq S."/>
            <person name="Vernygora O."/>
            <person name="Keeling C.I."/>
            <person name="Pinkney K."/>
            <person name="Doucet D."/>
            <person name="Wen F."/>
            <person name="Johnston J.S."/>
            <person name="Maaroufi H."/>
            <person name="Boyle B."/>
            <person name="Laroche J."/>
            <person name="Dewar K."/>
            <person name="Juretic N."/>
            <person name="Blackburn G."/>
            <person name="Nisole A."/>
            <person name="Brunet B."/>
            <person name="Brandao M."/>
            <person name="Lumley L."/>
            <person name="Duan J."/>
            <person name="Quan G."/>
            <person name="Lucarotti C.J."/>
            <person name="Roe A.D."/>
            <person name="Sperling F.A.H."/>
            <person name="Levesque R.C."/>
            <person name="Cusson M."/>
        </authorList>
    </citation>
    <scope>NUCLEOTIDE SEQUENCE [LARGE SCALE GENOMIC DNA]</scope>
    <source>
        <strain evidence="1">Glfc:IPQL:Cfum</strain>
    </source>
</reference>
<organism evidence="1 2">
    <name type="scientific">Choristoneura fumiferana</name>
    <name type="common">Spruce budworm moth</name>
    <name type="synonym">Archips fumiferana</name>
    <dbReference type="NCBI Taxonomy" id="7141"/>
    <lineage>
        <taxon>Eukaryota</taxon>
        <taxon>Metazoa</taxon>
        <taxon>Ecdysozoa</taxon>
        <taxon>Arthropoda</taxon>
        <taxon>Hexapoda</taxon>
        <taxon>Insecta</taxon>
        <taxon>Pterygota</taxon>
        <taxon>Neoptera</taxon>
        <taxon>Endopterygota</taxon>
        <taxon>Lepidoptera</taxon>
        <taxon>Glossata</taxon>
        <taxon>Ditrysia</taxon>
        <taxon>Tortricoidea</taxon>
        <taxon>Tortricidae</taxon>
        <taxon>Tortricinae</taxon>
        <taxon>Choristoneura</taxon>
    </lineage>
</organism>
<dbReference type="Proteomes" id="UP001064048">
    <property type="component" value="Chromosome 27"/>
</dbReference>
<proteinExistence type="predicted"/>
<accession>A0ACC0KY38</accession>
<dbReference type="EMBL" id="CM046127">
    <property type="protein sequence ID" value="KAI8441248.1"/>
    <property type="molecule type" value="Genomic_DNA"/>
</dbReference>
<keyword evidence="2" id="KW-1185">Reference proteome</keyword>
<sequence length="99" mass="11230">MKWKRSKKAQQDTKKDHAPSDEKKQPNKEPPAEPEKIQMAGDLTAVKPPAMLDRDRIIALERERAIAAANFNSNLDNRRGLVMNQDGGRSADMFRPYVV</sequence>
<comment type="caution">
    <text evidence="1">The sequence shown here is derived from an EMBL/GenBank/DDBJ whole genome shotgun (WGS) entry which is preliminary data.</text>
</comment>
<evidence type="ECO:0000313" key="2">
    <source>
        <dbReference type="Proteomes" id="UP001064048"/>
    </source>
</evidence>